<dbReference type="Gene3D" id="3.30.1330.30">
    <property type="match status" value="1"/>
</dbReference>
<dbReference type="PANTHER" id="PTHR43191:SF2">
    <property type="entry name" value="RRNA METHYLTRANSFERASE 3, MITOCHONDRIAL"/>
    <property type="match status" value="1"/>
</dbReference>
<keyword evidence="8" id="KW-1185">Reference proteome</keyword>
<evidence type="ECO:0000256" key="2">
    <source>
        <dbReference type="ARBA" id="ARBA00022603"/>
    </source>
</evidence>
<protein>
    <submittedName>
        <fullName evidence="7">TrmH family RNA methyltransferase</fullName>
    </submittedName>
</protein>
<organism evidence="7 8">
    <name type="scientific">Flavobacterium lacus</name>
    <dbReference type="NCBI Taxonomy" id="1353778"/>
    <lineage>
        <taxon>Bacteria</taxon>
        <taxon>Pseudomonadati</taxon>
        <taxon>Bacteroidota</taxon>
        <taxon>Flavobacteriia</taxon>
        <taxon>Flavobacteriales</taxon>
        <taxon>Flavobacteriaceae</taxon>
        <taxon>Flavobacterium</taxon>
    </lineage>
</organism>
<gene>
    <name evidence="7" type="ORF">B0I10_104237</name>
</gene>
<dbReference type="InterPro" id="IPR029028">
    <property type="entry name" value="Alpha/beta_knot_MTases"/>
</dbReference>
<dbReference type="Proteomes" id="UP000249518">
    <property type="component" value="Unassembled WGS sequence"/>
</dbReference>
<dbReference type="CDD" id="cd18104">
    <property type="entry name" value="SpoU-like_RNA-MTase"/>
    <property type="match status" value="1"/>
</dbReference>
<sequence>METKTVKKNFSQKVQNLQNNPKPETRHAKHKNSYLSQPKFITLKTITSAQNPFIKSLVQLQEKAKTRKQTGTFLMEGKREIELAVKGGYQLETLLFLPELISEKDLKKFNVLDCIEISKEVYQKLAYRDTTEGILAITKSKSHQLSDLKLSENPLILVAEGIEKPGNIGALLRTADAANIDAVIIANPKSDLYNPNVVRSSVGCLFTNQIAIGTTEAVMAYLKKNNIAIYSATLQNSNSYHIENYTTPTALVVGTEATGLSELWRTESTQNIIIPMQGEIDSMNVSVAAAILLFEAKRQRGF</sequence>
<dbReference type="EMBL" id="QLSV01000004">
    <property type="protein sequence ID" value="RAR49093.1"/>
    <property type="molecule type" value="Genomic_DNA"/>
</dbReference>
<proteinExistence type="inferred from homology"/>
<dbReference type="InterPro" id="IPR001537">
    <property type="entry name" value="SpoU_MeTrfase"/>
</dbReference>
<feature type="compositionally biased region" description="Polar residues" evidence="4">
    <location>
        <begin position="8"/>
        <end position="22"/>
    </location>
</feature>
<dbReference type="SUPFAM" id="SSF55315">
    <property type="entry name" value="L30e-like"/>
    <property type="match status" value="1"/>
</dbReference>
<feature type="domain" description="MRM3-like substrate binding" evidence="6">
    <location>
        <begin position="51"/>
        <end position="136"/>
    </location>
</feature>
<dbReference type="GO" id="GO:0008173">
    <property type="term" value="F:RNA methyltransferase activity"/>
    <property type="evidence" value="ECO:0007669"/>
    <property type="project" value="InterPro"/>
</dbReference>
<dbReference type="Pfam" id="PF22435">
    <property type="entry name" value="MRM3-like_sub_bind"/>
    <property type="match status" value="1"/>
</dbReference>
<dbReference type="Pfam" id="PF00588">
    <property type="entry name" value="SpoU_methylase"/>
    <property type="match status" value="1"/>
</dbReference>
<dbReference type="GO" id="GO:0006396">
    <property type="term" value="P:RNA processing"/>
    <property type="evidence" value="ECO:0007669"/>
    <property type="project" value="InterPro"/>
</dbReference>
<dbReference type="GO" id="GO:0032259">
    <property type="term" value="P:methylation"/>
    <property type="evidence" value="ECO:0007669"/>
    <property type="project" value="UniProtKB-KW"/>
</dbReference>
<evidence type="ECO:0000259" key="5">
    <source>
        <dbReference type="Pfam" id="PF00588"/>
    </source>
</evidence>
<keyword evidence="3 7" id="KW-0808">Transferase</keyword>
<evidence type="ECO:0000256" key="1">
    <source>
        <dbReference type="ARBA" id="ARBA00007228"/>
    </source>
</evidence>
<dbReference type="InterPro" id="IPR029064">
    <property type="entry name" value="Ribosomal_eL30-like_sf"/>
</dbReference>
<dbReference type="SUPFAM" id="SSF75217">
    <property type="entry name" value="alpha/beta knot"/>
    <property type="match status" value="1"/>
</dbReference>
<reference evidence="7 8" key="1">
    <citation type="submission" date="2018-06" db="EMBL/GenBank/DDBJ databases">
        <title>Genomic Encyclopedia of Type Strains, Phase III (KMG-III): the genomes of soil and plant-associated and newly described type strains.</title>
        <authorList>
            <person name="Whitman W."/>
        </authorList>
    </citation>
    <scope>NUCLEOTIDE SEQUENCE [LARGE SCALE GENOMIC DNA]</scope>
    <source>
        <strain evidence="7 8">CGMCC 1.12504</strain>
    </source>
</reference>
<evidence type="ECO:0000256" key="4">
    <source>
        <dbReference type="SAM" id="MobiDB-lite"/>
    </source>
</evidence>
<keyword evidence="2 7" id="KW-0489">Methyltransferase</keyword>
<dbReference type="InterPro" id="IPR053888">
    <property type="entry name" value="MRM3-like_sub_bind"/>
</dbReference>
<evidence type="ECO:0000259" key="6">
    <source>
        <dbReference type="Pfam" id="PF22435"/>
    </source>
</evidence>
<feature type="region of interest" description="Disordered" evidence="4">
    <location>
        <begin position="1"/>
        <end position="31"/>
    </location>
</feature>
<evidence type="ECO:0000313" key="8">
    <source>
        <dbReference type="Proteomes" id="UP000249518"/>
    </source>
</evidence>
<dbReference type="Gene3D" id="3.40.1280.10">
    <property type="match status" value="1"/>
</dbReference>
<dbReference type="InterPro" id="IPR029026">
    <property type="entry name" value="tRNA_m1G_MTases_N"/>
</dbReference>
<evidence type="ECO:0000313" key="7">
    <source>
        <dbReference type="EMBL" id="RAR49093.1"/>
    </source>
</evidence>
<evidence type="ECO:0000256" key="3">
    <source>
        <dbReference type="ARBA" id="ARBA00022679"/>
    </source>
</evidence>
<comment type="similarity">
    <text evidence="1">Belongs to the class IV-like SAM-binding methyltransferase superfamily. RNA methyltransferase TrmH family.</text>
</comment>
<dbReference type="InterPro" id="IPR051259">
    <property type="entry name" value="rRNA_Methyltransferase"/>
</dbReference>
<name>A0A328WSH4_9FLAO</name>
<dbReference type="AlphaFoldDB" id="A0A328WSH4"/>
<comment type="caution">
    <text evidence="7">The sequence shown here is derived from an EMBL/GenBank/DDBJ whole genome shotgun (WGS) entry which is preliminary data.</text>
</comment>
<dbReference type="PANTHER" id="PTHR43191">
    <property type="entry name" value="RRNA METHYLTRANSFERASE 3"/>
    <property type="match status" value="1"/>
</dbReference>
<dbReference type="GO" id="GO:0003723">
    <property type="term" value="F:RNA binding"/>
    <property type="evidence" value="ECO:0007669"/>
    <property type="project" value="InterPro"/>
</dbReference>
<feature type="domain" description="tRNA/rRNA methyltransferase SpoU type" evidence="5">
    <location>
        <begin position="155"/>
        <end position="294"/>
    </location>
</feature>
<accession>A0A328WSH4</accession>